<evidence type="ECO:0000256" key="1">
    <source>
        <dbReference type="SAM" id="MobiDB-lite"/>
    </source>
</evidence>
<evidence type="ECO:0000313" key="2">
    <source>
        <dbReference type="EMBL" id="KOS17400.1"/>
    </source>
</evidence>
<name>A0A0M8N0G6_ESCWE</name>
<dbReference type="EMBL" id="LGSR01000026">
    <property type="protein sequence ID" value="KOS17400.1"/>
    <property type="molecule type" value="Genomic_DNA"/>
</dbReference>
<evidence type="ECO:0000313" key="3">
    <source>
        <dbReference type="Proteomes" id="UP000053831"/>
    </source>
</evidence>
<dbReference type="Proteomes" id="UP000053831">
    <property type="component" value="Unassembled WGS sequence"/>
</dbReference>
<organism evidence="2 3">
    <name type="scientific">Escovopsis weberi</name>
    <dbReference type="NCBI Taxonomy" id="150374"/>
    <lineage>
        <taxon>Eukaryota</taxon>
        <taxon>Fungi</taxon>
        <taxon>Dikarya</taxon>
        <taxon>Ascomycota</taxon>
        <taxon>Pezizomycotina</taxon>
        <taxon>Sordariomycetes</taxon>
        <taxon>Hypocreomycetidae</taxon>
        <taxon>Hypocreales</taxon>
        <taxon>Hypocreaceae</taxon>
        <taxon>Escovopsis</taxon>
    </lineage>
</organism>
<dbReference type="InterPro" id="IPR036047">
    <property type="entry name" value="F-box-like_dom_sf"/>
</dbReference>
<dbReference type="SUPFAM" id="SSF81383">
    <property type="entry name" value="F-box domain"/>
    <property type="match status" value="1"/>
</dbReference>
<accession>A0A0M8N0G6</accession>
<sequence length="616" mass="67359">MSASSFGSLPDDIILEIIRQLPTARDVAHFAASSRWTHRVARERGWQDFVRARFSSLRLPRDTGGAGTVGAWDALADRLTYQDRCWNRRGFAFTQYGDVPAAAPSARPPRRPHRGQSVMFESVLAASTATATAAGGPREELLVCGAGEDIHLRRRATASRRPTDELFTTLRGREMGYAPGVGDVTAAAIIERGAGVAPEVVIGRADGDLQLISADAETLGASTQGLVSERQTTGLRRSPGQMAISWAEWEPKTQVLASCRGSCLTLHNLGDREEPTLRPVVHFDVADTNPADEISLLRSIKFMGPDAVACAMGGCRQPLKRAQLRPEGLEFDDSKTSRDGEKTTVRAIEPVFGRNPNLLLSAWDDGGHRLSDFRTPNAFDALYRDRFEPYQASSSMIVYGSERFVTGIHSEPGIRLFDFRFPRPYQHFAALPCSPHAPTPARPVQMSSGAYDAGARGEPQPPVPRCDFASGWRCSWHEASAQPSWQPDATLDLGRPAFDRVCSLAKSADTSSSFYVGVRGAMLEVGLTLAGDSLRPMSSCLPETKRDSLEGWRATCLYDGVSLIESGIGRCEEEEVEELTGMPNLYSYEPLPAGGMFPKWSRLDRAFHEKQRGARA</sequence>
<gene>
    <name evidence="2" type="ORF">ESCO_006446</name>
</gene>
<dbReference type="CDD" id="cd09917">
    <property type="entry name" value="F-box_SF"/>
    <property type="match status" value="1"/>
</dbReference>
<reference evidence="2 3" key="1">
    <citation type="submission" date="2015-07" db="EMBL/GenBank/DDBJ databases">
        <title>The genome of the fungus Escovopsis weberi, a specialized disease agent of ant agriculture.</title>
        <authorList>
            <person name="de Man T.J."/>
            <person name="Stajich J.E."/>
            <person name="Kubicek C.P."/>
            <person name="Chenthamara K."/>
            <person name="Atanasova L."/>
            <person name="Druzhinina I.S."/>
            <person name="Birnbaum S."/>
            <person name="Barribeau S.M."/>
            <person name="Teiling C."/>
            <person name="Suen G."/>
            <person name="Currie C."/>
            <person name="Gerardo N.M."/>
        </authorList>
    </citation>
    <scope>NUCLEOTIDE SEQUENCE [LARGE SCALE GENOMIC DNA]</scope>
</reference>
<feature type="region of interest" description="Disordered" evidence="1">
    <location>
        <begin position="441"/>
        <end position="460"/>
    </location>
</feature>
<dbReference type="AlphaFoldDB" id="A0A0M8N0G6"/>
<keyword evidence="3" id="KW-1185">Reference proteome</keyword>
<dbReference type="OrthoDB" id="1259151at2759"/>
<protein>
    <recommendedName>
        <fullName evidence="4">F-box domain-containing protein</fullName>
    </recommendedName>
</protein>
<comment type="caution">
    <text evidence="2">The sequence shown here is derived from an EMBL/GenBank/DDBJ whole genome shotgun (WGS) entry which is preliminary data.</text>
</comment>
<proteinExistence type="predicted"/>
<evidence type="ECO:0008006" key="4">
    <source>
        <dbReference type="Google" id="ProtNLM"/>
    </source>
</evidence>